<dbReference type="STRING" id="211114.SAMN04489726_6718"/>
<dbReference type="AlphaFoldDB" id="A0A1H0BKS7"/>
<feature type="region of interest" description="Disordered" evidence="1">
    <location>
        <begin position="304"/>
        <end position="335"/>
    </location>
</feature>
<dbReference type="EMBL" id="LT629701">
    <property type="protein sequence ID" value="SDN46212.1"/>
    <property type="molecule type" value="Genomic_DNA"/>
</dbReference>
<dbReference type="eggNOG" id="COG0845">
    <property type="taxonomic scope" value="Bacteria"/>
</dbReference>
<protein>
    <recommendedName>
        <fullName evidence="4">Multidrug efflux pump subunit AcrA (Membrane-fusion protein)</fullName>
    </recommendedName>
</protein>
<dbReference type="PANTHER" id="PTHR30469:SF33">
    <property type="entry name" value="SLR1207 PROTEIN"/>
    <property type="match status" value="1"/>
</dbReference>
<sequence>MGGLAVVAAVATACGGSETPQSNPELAPRGTTMTTAKVTRQSLTNKVSLTGKVTMNPVFGLTTPVNGEVRYLEFEPPKGTPTKATKVAEIYSGKRVASTISVPAKATFAGRLVEDRASVTAGMPVVSARYAGYGIVADIDGDQAYKMSGSLSSVEAQITNGPGPFPCSVLGTIAAMPAGSIPDPEPNPSEQDKNKPPTPPSGTKPGPGQGGKPGQTGPTPSEPTGLRLVCTAPADVKMINGSSATVEVVTDRSTNALVLPVEAVAGTSGRGKVDVLGAGGTRKTVDVELGLTDGKVVEIKSGLTGDETVAVPGPNLPAGSGGKNGGSGGSFPGSR</sequence>
<dbReference type="PANTHER" id="PTHR30469">
    <property type="entry name" value="MULTIDRUG RESISTANCE PROTEIN MDTA"/>
    <property type="match status" value="1"/>
</dbReference>
<dbReference type="Gene3D" id="2.40.420.20">
    <property type="match status" value="1"/>
</dbReference>
<gene>
    <name evidence="2" type="ORF">SAMN04489726_6718</name>
</gene>
<organism evidence="2 3">
    <name type="scientific">Allokutzneria albata</name>
    <name type="common">Kibdelosporangium albatum</name>
    <dbReference type="NCBI Taxonomy" id="211114"/>
    <lineage>
        <taxon>Bacteria</taxon>
        <taxon>Bacillati</taxon>
        <taxon>Actinomycetota</taxon>
        <taxon>Actinomycetes</taxon>
        <taxon>Pseudonocardiales</taxon>
        <taxon>Pseudonocardiaceae</taxon>
        <taxon>Allokutzneria</taxon>
    </lineage>
</organism>
<proteinExistence type="predicted"/>
<dbReference type="Proteomes" id="UP000183376">
    <property type="component" value="Chromosome I"/>
</dbReference>
<dbReference type="GO" id="GO:1990281">
    <property type="term" value="C:efflux pump complex"/>
    <property type="evidence" value="ECO:0007669"/>
    <property type="project" value="TreeGrafter"/>
</dbReference>
<evidence type="ECO:0008006" key="4">
    <source>
        <dbReference type="Google" id="ProtNLM"/>
    </source>
</evidence>
<feature type="region of interest" description="Disordered" evidence="1">
    <location>
        <begin position="176"/>
        <end position="226"/>
    </location>
</feature>
<evidence type="ECO:0000313" key="2">
    <source>
        <dbReference type="EMBL" id="SDN46212.1"/>
    </source>
</evidence>
<dbReference type="RefSeq" id="WP_043810069.1">
    <property type="nucleotide sequence ID" value="NZ_JOEF01000001.1"/>
</dbReference>
<feature type="compositionally biased region" description="Gly residues" evidence="1">
    <location>
        <begin position="205"/>
        <end position="214"/>
    </location>
</feature>
<reference evidence="2 3" key="1">
    <citation type="submission" date="2016-10" db="EMBL/GenBank/DDBJ databases">
        <authorList>
            <person name="de Groot N.N."/>
        </authorList>
    </citation>
    <scope>NUCLEOTIDE SEQUENCE [LARGE SCALE GENOMIC DNA]</scope>
    <source>
        <strain evidence="2 3">DSM 44149</strain>
    </source>
</reference>
<accession>A0A1H0BKS7</accession>
<feature type="compositionally biased region" description="Gly residues" evidence="1">
    <location>
        <begin position="319"/>
        <end position="335"/>
    </location>
</feature>
<dbReference type="GO" id="GO:0015562">
    <property type="term" value="F:efflux transmembrane transporter activity"/>
    <property type="evidence" value="ECO:0007669"/>
    <property type="project" value="TreeGrafter"/>
</dbReference>
<evidence type="ECO:0000256" key="1">
    <source>
        <dbReference type="SAM" id="MobiDB-lite"/>
    </source>
</evidence>
<keyword evidence="3" id="KW-1185">Reference proteome</keyword>
<evidence type="ECO:0000313" key="3">
    <source>
        <dbReference type="Proteomes" id="UP000183376"/>
    </source>
</evidence>
<name>A0A1H0BKS7_ALLAB</name>